<dbReference type="PANTHER" id="PTHR28260">
    <property type="entry name" value="SPINDLE POLE BODY COMPONENT SPC105"/>
    <property type="match status" value="1"/>
</dbReference>
<dbReference type="GO" id="GO:0034501">
    <property type="term" value="P:protein localization to kinetochore"/>
    <property type="evidence" value="ECO:0007669"/>
    <property type="project" value="TreeGrafter"/>
</dbReference>
<evidence type="ECO:0000313" key="5">
    <source>
        <dbReference type="Proteomes" id="UP001161438"/>
    </source>
</evidence>
<keyword evidence="5" id="KW-1185">Reference proteome</keyword>
<keyword evidence="1" id="KW-0175">Coiled coil</keyword>
<dbReference type="InterPro" id="IPR033338">
    <property type="entry name" value="Spc105/Spc7"/>
</dbReference>
<evidence type="ECO:0000259" key="3">
    <source>
        <dbReference type="SMART" id="SM00787"/>
    </source>
</evidence>
<evidence type="ECO:0000256" key="2">
    <source>
        <dbReference type="SAM" id="MobiDB-lite"/>
    </source>
</evidence>
<dbReference type="AlphaFoldDB" id="A0AA35J0F0"/>
<dbReference type="RefSeq" id="XP_056082301.1">
    <property type="nucleotide sequence ID" value="XM_056222629.1"/>
</dbReference>
<feature type="region of interest" description="Disordered" evidence="2">
    <location>
        <begin position="410"/>
        <end position="430"/>
    </location>
</feature>
<dbReference type="InterPro" id="IPR040850">
    <property type="entry name" value="Knl1_RWD_C"/>
</dbReference>
<proteinExistence type="predicted"/>
<organism evidence="4 5">
    <name type="scientific">Saccharomyces mikatae IFO 1815</name>
    <dbReference type="NCBI Taxonomy" id="226126"/>
    <lineage>
        <taxon>Eukaryota</taxon>
        <taxon>Fungi</taxon>
        <taxon>Dikarya</taxon>
        <taxon>Ascomycota</taxon>
        <taxon>Saccharomycotina</taxon>
        <taxon>Saccharomycetes</taxon>
        <taxon>Saccharomycetales</taxon>
        <taxon>Saccharomycetaceae</taxon>
        <taxon>Saccharomyces</taxon>
    </lineage>
</organism>
<dbReference type="GO" id="GO:0007094">
    <property type="term" value="P:mitotic spindle assembly checkpoint signaling"/>
    <property type="evidence" value="ECO:0007669"/>
    <property type="project" value="TreeGrafter"/>
</dbReference>
<dbReference type="EMBL" id="OX365763">
    <property type="protein sequence ID" value="CAI4039186.1"/>
    <property type="molecule type" value="Genomic_DNA"/>
</dbReference>
<accession>A0AA35J0F0</accession>
<dbReference type="InterPro" id="IPR013253">
    <property type="entry name" value="Spc7_domain"/>
</dbReference>
<evidence type="ECO:0000313" key="4">
    <source>
        <dbReference type="EMBL" id="CAI4039186.1"/>
    </source>
</evidence>
<dbReference type="GeneID" id="80918397"/>
<feature type="coiled-coil region" evidence="1">
    <location>
        <begin position="591"/>
        <end position="635"/>
    </location>
</feature>
<dbReference type="Proteomes" id="UP001161438">
    <property type="component" value="Chromosome 7"/>
</dbReference>
<gene>
    <name evidence="4" type="primary">SMKI07G1600</name>
    <name evidence="4" type="ORF">SMKI_07G1600</name>
</gene>
<protein>
    <recommendedName>
        <fullName evidence="3">Spc7 kinetochore protein domain-containing protein</fullName>
    </recommendedName>
</protein>
<feature type="region of interest" description="Disordered" evidence="2">
    <location>
        <begin position="92"/>
        <end position="132"/>
    </location>
</feature>
<reference evidence="4" key="1">
    <citation type="submission" date="2022-10" db="EMBL/GenBank/DDBJ databases">
        <authorList>
            <person name="Byrne P K."/>
        </authorList>
    </citation>
    <scope>NUCLEOTIDE SEQUENCE</scope>
    <source>
        <strain evidence="4">IFO1815</strain>
    </source>
</reference>
<feature type="compositionally biased region" description="Polar residues" evidence="2">
    <location>
        <begin position="23"/>
        <end position="33"/>
    </location>
</feature>
<evidence type="ECO:0000256" key="1">
    <source>
        <dbReference type="SAM" id="Coils"/>
    </source>
</evidence>
<dbReference type="Pfam" id="PF08317">
    <property type="entry name" value="Spc7"/>
    <property type="match status" value="1"/>
</dbReference>
<name>A0AA35J0F0_SACMI</name>
<feature type="region of interest" description="Disordered" evidence="2">
    <location>
        <begin position="1"/>
        <end position="33"/>
    </location>
</feature>
<dbReference type="SMART" id="SM00787">
    <property type="entry name" value="Spc7"/>
    <property type="match status" value="1"/>
</dbReference>
<dbReference type="Pfam" id="PF18210">
    <property type="entry name" value="Knl1_RWD_C"/>
    <property type="match status" value="1"/>
</dbReference>
<dbReference type="GO" id="GO:1990758">
    <property type="term" value="P:mitotic sister chromatid biorientation"/>
    <property type="evidence" value="ECO:0007669"/>
    <property type="project" value="TreeGrafter"/>
</dbReference>
<dbReference type="GO" id="GO:0000776">
    <property type="term" value="C:kinetochore"/>
    <property type="evidence" value="ECO:0007669"/>
    <property type="project" value="TreeGrafter"/>
</dbReference>
<sequence>MNLDEEDRSGGKEKDAGPGKSILKQNQSSQMTSSFLENSGIRIPTRIITKNDVLDGNNTTSRINTSNLQSMVKRRVSFAPDVTLHSFTFVPEQDNETKEPRRRKTLINSPTKRSNQEEPLVTSTQIDDARTNEKAVAEEDLDASGMELTEPIVAVPDSNKALQDDLTSMEMTEIFPRSIRLDDPEIRGENSEPSQHTEDVENIREETMELTAMHDVHNYDAISEKTVESKSIDFTASESKPYIPNNIIDSSMKYSNHNMENNNNIEGTSKSLNKMNSSQPMEITEVFHADSLNPVNVPGDNDIGDDSNEMELTQIQTNFDRNSYHSEEFSNGNHTLTYNKRRKIDSISDYDAAVTTPVKNSMYISADNDDGDLEMMEKMSPITFSDVDNKIGTRSNRTSTMETATVDANVRSNTDDRENTGDTDDDEAKNLESMGLPEAGKIEKSDIALPTHAYTLREFIDEVGVGFLDTKLIDDFDKKVNFPLSSSNLIENQRIDSIFSAYYIDIPIIEVEAFRCKELWRSINESKNKFKDFETQIDQSHPPLLFQEYFSSNDKMKQLMRDQLQLVKGYSKLEAAMEWYEWRKKQLNGLHLILTENLNNLKGEYEKLNGEVEKINNIRGKIRRLRESIKEEIRSLKNSPSDSYKPTLMNRIKIEAFKQELMKHSISLSSSDDFTREMRSIKSAIAQKSNDLLALRNEIASIDKKMDKRKMFTRFDLPKLRDNLKILELLTGVRFIKFSRSTLSIEFLQLDGLRVDIDLTTFKNNPLKSMNIINGDDMNHTSSYLFLMLLRNVEIETKESLLSNLFFAMKKWRPLLKYIKLLKLLFPVNLIKTEQQEVILQFKDYDRRNKTAVLYGISFVSFAQGVFSENGEIPMKVHITSQQDYSPSREVLSDRIVRRISGILPSFTKSRIRLEFT</sequence>
<dbReference type="PANTHER" id="PTHR28260:SF1">
    <property type="entry name" value="SPINDLE POLE BODY COMPONENT SPC105"/>
    <property type="match status" value="1"/>
</dbReference>
<feature type="domain" description="Spc7 kinetochore protein" evidence="3">
    <location>
        <begin position="439"/>
        <end position="756"/>
    </location>
</feature>
<feature type="compositionally biased region" description="Basic and acidic residues" evidence="2">
    <location>
        <begin position="8"/>
        <end position="17"/>
    </location>
</feature>